<dbReference type="Proteomes" id="UP000559256">
    <property type="component" value="Unassembled WGS sequence"/>
</dbReference>
<sequence>MTVTTSSVFSTAFRISSYFFLRVIPSPIAQALAACFFVGYLISSFFDKPARRPTNPFYAVLFSLRTASRRIQYVNTFINTVLALAVVEFIATPFLDDAGDIVFAKVGAVYPDSVKITVRYPQSQYNGTSDSIRLVWREAKQNVESEHWNKGPQLSLQAEYDWVDTVTLKDALSMPNNTLLPYPASPLPFKTFPDHRLSSGTHLQFITSSCILPNFPYVPLQSRTIKGFELLDGYLSRTDSFAARFLLLLGDFIYADVPTGVHSTTKDAYRRLYRRVYSSPSFRKIYQRLPTFNIYDDHEIMNNFAGDGNDSVVPFANAADAFQLYNANANYAPTTKEGVPQDYHFDFRYGDVAFFVLDTRKHRSAQRSEPEMRTMLGDHQLGVLYDWLSRASSFTFTFIFYLSIFFQVNNTATFKFIVSSVPFTSLWGHDAQYDSWAGFPTEKARLLETLHTIPNVIILSGDRHEFAEIEFNGKAPSDHIIREFSTSPLSMFYIPLVRTLSMESTARGVKAVQEFNVTEDGTKVSTMVIYPVPQEKVVRYIAQGNYKWSAIDVDTRDRQRPLLKVDVVVDGQVQYQQEIVGTPVTIQSSSALGVFVAHGVKDIFNRIGIQPSRWF</sequence>
<gene>
    <name evidence="3" type="ORF">D9758_001787</name>
</gene>
<accession>A0A8H5GXR8</accession>
<dbReference type="Gene3D" id="3.60.21.70">
    <property type="entry name" value="PhoD-like phosphatase"/>
    <property type="match status" value="1"/>
</dbReference>
<reference evidence="3 4" key="1">
    <citation type="journal article" date="2020" name="ISME J.">
        <title>Uncovering the hidden diversity of litter-decomposition mechanisms in mushroom-forming fungi.</title>
        <authorList>
            <person name="Floudas D."/>
            <person name="Bentzer J."/>
            <person name="Ahren D."/>
            <person name="Johansson T."/>
            <person name="Persson P."/>
            <person name="Tunlid A."/>
        </authorList>
    </citation>
    <scope>NUCLEOTIDE SEQUENCE [LARGE SCALE GENOMIC DNA]</scope>
    <source>
        <strain evidence="3 4">CBS 291.85</strain>
    </source>
</reference>
<comment type="caution">
    <text evidence="3">The sequence shown here is derived from an EMBL/GenBank/DDBJ whole genome shotgun (WGS) entry which is preliminary data.</text>
</comment>
<dbReference type="AlphaFoldDB" id="A0A8H5GXR8"/>
<dbReference type="SUPFAM" id="SSF56300">
    <property type="entry name" value="Metallo-dependent phosphatases"/>
    <property type="match status" value="1"/>
</dbReference>
<keyword evidence="1" id="KW-0812">Transmembrane</keyword>
<dbReference type="PANTHER" id="PTHR43606">
    <property type="entry name" value="PHOSPHATASE, PUTATIVE (AFU_ORTHOLOGUE AFUA_6G08710)-RELATED"/>
    <property type="match status" value="1"/>
</dbReference>
<organism evidence="3 4">
    <name type="scientific">Tetrapyrgos nigripes</name>
    <dbReference type="NCBI Taxonomy" id="182062"/>
    <lineage>
        <taxon>Eukaryota</taxon>
        <taxon>Fungi</taxon>
        <taxon>Dikarya</taxon>
        <taxon>Basidiomycota</taxon>
        <taxon>Agaricomycotina</taxon>
        <taxon>Agaricomycetes</taxon>
        <taxon>Agaricomycetidae</taxon>
        <taxon>Agaricales</taxon>
        <taxon>Marasmiineae</taxon>
        <taxon>Marasmiaceae</taxon>
        <taxon>Tetrapyrgos</taxon>
    </lineage>
</organism>
<dbReference type="Pfam" id="PF09423">
    <property type="entry name" value="PhoD"/>
    <property type="match status" value="1"/>
</dbReference>
<keyword evidence="1" id="KW-0472">Membrane</keyword>
<evidence type="ECO:0000313" key="4">
    <source>
        <dbReference type="Proteomes" id="UP000559256"/>
    </source>
</evidence>
<feature type="transmembrane region" description="Helical" evidence="1">
    <location>
        <begin position="73"/>
        <end position="95"/>
    </location>
</feature>
<feature type="transmembrane region" description="Helical" evidence="1">
    <location>
        <begin position="20"/>
        <end position="42"/>
    </location>
</feature>
<keyword evidence="4" id="KW-1185">Reference proteome</keyword>
<dbReference type="InterPro" id="IPR052900">
    <property type="entry name" value="Phospholipid_Metab_Enz"/>
</dbReference>
<dbReference type="EMBL" id="JAACJM010000004">
    <property type="protein sequence ID" value="KAF5372929.1"/>
    <property type="molecule type" value="Genomic_DNA"/>
</dbReference>
<proteinExistence type="predicted"/>
<protein>
    <recommendedName>
        <fullName evidence="2">PhoD-like phosphatase metallophosphatase domain-containing protein</fullName>
    </recommendedName>
</protein>
<dbReference type="OrthoDB" id="2100241at2759"/>
<dbReference type="CDD" id="cd07389">
    <property type="entry name" value="MPP_PhoD"/>
    <property type="match status" value="1"/>
</dbReference>
<dbReference type="InterPro" id="IPR038607">
    <property type="entry name" value="PhoD-like_sf"/>
</dbReference>
<dbReference type="InterPro" id="IPR018946">
    <property type="entry name" value="PhoD-like_MPP"/>
</dbReference>
<feature type="domain" description="PhoD-like phosphatase metallophosphatase" evidence="2">
    <location>
        <begin position="243"/>
        <end position="499"/>
    </location>
</feature>
<evidence type="ECO:0000259" key="2">
    <source>
        <dbReference type="Pfam" id="PF09423"/>
    </source>
</evidence>
<keyword evidence="1" id="KW-1133">Transmembrane helix</keyword>
<evidence type="ECO:0000313" key="3">
    <source>
        <dbReference type="EMBL" id="KAF5372929.1"/>
    </source>
</evidence>
<name>A0A8H5GXR8_9AGAR</name>
<dbReference type="InterPro" id="IPR029052">
    <property type="entry name" value="Metallo-depent_PP-like"/>
</dbReference>
<evidence type="ECO:0000256" key="1">
    <source>
        <dbReference type="SAM" id="Phobius"/>
    </source>
</evidence>
<dbReference type="PANTHER" id="PTHR43606:SF2">
    <property type="entry name" value="ALKALINE PHOSPHATASE FAMILY PROTEIN (AFU_ORTHOLOGUE AFUA_5G03860)"/>
    <property type="match status" value="1"/>
</dbReference>